<feature type="compositionally biased region" description="Basic and acidic residues" evidence="1">
    <location>
        <begin position="126"/>
        <end position="146"/>
    </location>
</feature>
<dbReference type="EMBL" id="PFAP01000005">
    <property type="protein sequence ID" value="PIR94441.1"/>
    <property type="molecule type" value="Genomic_DNA"/>
</dbReference>
<organism evidence="2 3">
    <name type="scientific">Candidatus Falkowbacteria bacterium CG10_big_fil_rev_8_21_14_0_10_39_11</name>
    <dbReference type="NCBI Taxonomy" id="1974565"/>
    <lineage>
        <taxon>Bacteria</taxon>
        <taxon>Candidatus Falkowiibacteriota</taxon>
    </lineage>
</organism>
<sequence length="538" mass="61865">MEKMPKTPGGSELSDKKQLDKARRDLARAFEKFEAIDPLKRPELSPPEDDFKNKFTTTERKRAGSDRKRKEELRAAISDNSKVFKSYTAESNKGGTEEGSEESRIVDFLDKLSQKYPNEVKKKKQDSKTVETPDPELERQVETDQQKVLESHEALVAKVGADKAKEIVGPEIMSIIERLKNKLPEQPKSPEEVFEDETEGEEAIDRVNNFLGKVASGGFPEDLPDGFSAAEKLGLKEAKKGLKESLVTLQNQTKVTEANKNHFNARDLILASTDKELEIYKDLGFDPSIALRRKEARSGGLIKDMGLDWPKFAKEKLHIDVEGDEKDWTEGEFHVLMRRRQDFGPDRYWNQDRIKNAKKDPEKLAGLKAQHEKYIDKYLPETIEDLEVMTRLIGEVKRTDDIVGRVLFRLSDLLLRFDTVSQKKRKNRQNKQRLVDALRDFFKANPDDKLKLTRHYFIRDFLAKEQIVVPGGYKPEKKPEGIRMIKKDFDKKVQQLTNLLGSDEALKLLKAEVNNFDELQTMTEEDLSMLSMSDEYTL</sequence>
<evidence type="ECO:0000313" key="2">
    <source>
        <dbReference type="EMBL" id="PIR94441.1"/>
    </source>
</evidence>
<evidence type="ECO:0000256" key="1">
    <source>
        <dbReference type="SAM" id="MobiDB-lite"/>
    </source>
</evidence>
<protein>
    <submittedName>
        <fullName evidence="2">Uncharacterized protein</fullName>
    </submittedName>
</protein>
<feature type="compositionally biased region" description="Basic and acidic residues" evidence="1">
    <location>
        <begin position="101"/>
        <end position="113"/>
    </location>
</feature>
<proteinExistence type="predicted"/>
<accession>A0A2H0V5V0</accession>
<dbReference type="Proteomes" id="UP000229901">
    <property type="component" value="Unassembled WGS sequence"/>
</dbReference>
<feature type="compositionally biased region" description="Polar residues" evidence="1">
    <location>
        <begin position="78"/>
        <end position="94"/>
    </location>
</feature>
<feature type="compositionally biased region" description="Basic and acidic residues" evidence="1">
    <location>
        <begin position="13"/>
        <end position="74"/>
    </location>
</feature>
<gene>
    <name evidence="2" type="ORF">COT97_01130</name>
</gene>
<reference evidence="3" key="1">
    <citation type="submission" date="2017-09" db="EMBL/GenBank/DDBJ databases">
        <title>Depth-based differentiation of microbial function through sediment-hosted aquifers and enrichment of novel symbionts in the deep terrestrial subsurface.</title>
        <authorList>
            <person name="Probst A.J."/>
            <person name="Ladd B."/>
            <person name="Jarett J.K."/>
            <person name="Geller-Mcgrath D.E."/>
            <person name="Sieber C.M.K."/>
            <person name="Emerson J.B."/>
            <person name="Anantharaman K."/>
            <person name="Thomas B.C."/>
            <person name="Malmstrom R."/>
            <person name="Stieglmeier M."/>
            <person name="Klingl A."/>
            <person name="Woyke T."/>
            <person name="Ryan C.M."/>
            <person name="Banfield J.F."/>
        </authorList>
    </citation>
    <scope>NUCLEOTIDE SEQUENCE [LARGE SCALE GENOMIC DNA]</scope>
</reference>
<comment type="caution">
    <text evidence="2">The sequence shown here is derived from an EMBL/GenBank/DDBJ whole genome shotgun (WGS) entry which is preliminary data.</text>
</comment>
<evidence type="ECO:0000313" key="3">
    <source>
        <dbReference type="Proteomes" id="UP000229901"/>
    </source>
</evidence>
<feature type="region of interest" description="Disordered" evidence="1">
    <location>
        <begin position="1"/>
        <end position="146"/>
    </location>
</feature>
<name>A0A2H0V5V0_9BACT</name>
<dbReference type="AlphaFoldDB" id="A0A2H0V5V0"/>